<evidence type="ECO:0000313" key="3">
    <source>
        <dbReference type="EMBL" id="TXC91072.1"/>
    </source>
</evidence>
<organism evidence="3 4">
    <name type="scientific">Metabacillus litoralis</name>
    <dbReference type="NCBI Taxonomy" id="152268"/>
    <lineage>
        <taxon>Bacteria</taxon>
        <taxon>Bacillati</taxon>
        <taxon>Bacillota</taxon>
        <taxon>Bacilli</taxon>
        <taxon>Bacillales</taxon>
        <taxon>Bacillaceae</taxon>
        <taxon>Metabacillus</taxon>
    </lineage>
</organism>
<sequence>MIKKDHQTPDIIPKLTALLQRIPKTHQHKIPTITEDLRIRTAGFQGEKAIDYPLSFLNEKDYYIFHGLRLQTKSHHFQIDTLIFTKKLVILIEVKNISGTIYFDQEFKQLIQTKDGVEKGYSYPLTQLDRQVALFQEWLKLNKLPKLKLATLVVISNSQSIIRTAPNSNSINQRVIHKEDLPMKIRQIEKSHSHISETLDEKDMKKIFKCLIKQHSSLETNVLERYQINEHELRKGVFCPRCEYFPLERIKANWYCPQCKHKDKFAHIQALKDYSLLIKPTIKNSEAREAREFLVLNSSSTANRLLHGMNLQSSGGNKNRQYDLTPLKYL</sequence>
<evidence type="ECO:0000259" key="2">
    <source>
        <dbReference type="PROSITE" id="PS50965"/>
    </source>
</evidence>
<evidence type="ECO:0000256" key="1">
    <source>
        <dbReference type="SAM" id="MobiDB-lite"/>
    </source>
</evidence>
<reference evidence="3 4" key="1">
    <citation type="journal article" date="2005" name="Int. J. Syst. Evol. Microbiol.">
        <title>Bacillus litoralis sp. nov., isolated from a tidal flat of the Yellow Sea in Korea.</title>
        <authorList>
            <person name="Yoon J.H."/>
            <person name="Oh T.K."/>
        </authorList>
    </citation>
    <scope>NUCLEOTIDE SEQUENCE [LARGE SCALE GENOMIC DNA]</scope>
    <source>
        <strain evidence="3 4">SW-211</strain>
    </source>
</reference>
<feature type="compositionally biased region" description="Polar residues" evidence="1">
    <location>
        <begin position="310"/>
        <end position="319"/>
    </location>
</feature>
<dbReference type="AlphaFoldDB" id="A0A5C6W3W8"/>
<accession>A0A5C6W3W8</accession>
<dbReference type="Proteomes" id="UP000321363">
    <property type="component" value="Unassembled WGS sequence"/>
</dbReference>
<keyword evidence="4" id="KW-1185">Reference proteome</keyword>
<name>A0A5C6W3W8_9BACI</name>
<dbReference type="PROSITE" id="PS50965">
    <property type="entry name" value="NERD"/>
    <property type="match status" value="1"/>
</dbReference>
<gene>
    <name evidence="3" type="ORF">FS935_09190</name>
</gene>
<feature type="region of interest" description="Disordered" evidence="1">
    <location>
        <begin position="308"/>
        <end position="330"/>
    </location>
</feature>
<dbReference type="EMBL" id="VOQF01000005">
    <property type="protein sequence ID" value="TXC91072.1"/>
    <property type="molecule type" value="Genomic_DNA"/>
</dbReference>
<evidence type="ECO:0000313" key="4">
    <source>
        <dbReference type="Proteomes" id="UP000321363"/>
    </source>
</evidence>
<dbReference type="RefSeq" id="WP_146947813.1">
    <property type="nucleotide sequence ID" value="NZ_VOQF01000005.1"/>
</dbReference>
<dbReference type="InterPro" id="IPR011528">
    <property type="entry name" value="NERD"/>
</dbReference>
<dbReference type="Pfam" id="PF08378">
    <property type="entry name" value="NERD"/>
    <property type="match status" value="1"/>
</dbReference>
<feature type="domain" description="NERD" evidence="2">
    <location>
        <begin position="42"/>
        <end position="158"/>
    </location>
</feature>
<comment type="caution">
    <text evidence="3">The sequence shown here is derived from an EMBL/GenBank/DDBJ whole genome shotgun (WGS) entry which is preliminary data.</text>
</comment>
<proteinExistence type="predicted"/>
<dbReference type="OrthoDB" id="569879at2"/>
<protein>
    <submittedName>
        <fullName evidence="3">NERD domain-containing protein</fullName>
    </submittedName>
</protein>